<dbReference type="Proteomes" id="UP001143480">
    <property type="component" value="Unassembled WGS sequence"/>
</dbReference>
<organism evidence="2 3">
    <name type="scientific">Dactylosporangium matsuzakiense</name>
    <dbReference type="NCBI Taxonomy" id="53360"/>
    <lineage>
        <taxon>Bacteria</taxon>
        <taxon>Bacillati</taxon>
        <taxon>Actinomycetota</taxon>
        <taxon>Actinomycetes</taxon>
        <taxon>Micromonosporales</taxon>
        <taxon>Micromonosporaceae</taxon>
        <taxon>Dactylosporangium</taxon>
    </lineage>
</organism>
<evidence type="ECO:0000313" key="2">
    <source>
        <dbReference type="EMBL" id="GLL00768.1"/>
    </source>
</evidence>
<dbReference type="EMBL" id="BSFP01000010">
    <property type="protein sequence ID" value="GLL00768.1"/>
    <property type="molecule type" value="Genomic_DNA"/>
</dbReference>
<keyword evidence="1" id="KW-0472">Membrane</keyword>
<dbReference type="PROSITE" id="PS51257">
    <property type="entry name" value="PROKAR_LIPOPROTEIN"/>
    <property type="match status" value="1"/>
</dbReference>
<name>A0A9W6KGI0_9ACTN</name>
<feature type="transmembrane region" description="Helical" evidence="1">
    <location>
        <begin position="37"/>
        <end position="56"/>
    </location>
</feature>
<evidence type="ECO:0000313" key="3">
    <source>
        <dbReference type="Proteomes" id="UP001143480"/>
    </source>
</evidence>
<reference evidence="2" key="1">
    <citation type="journal article" date="2014" name="Int. J. Syst. Evol. Microbiol.">
        <title>Complete genome sequence of Corynebacterium casei LMG S-19264T (=DSM 44701T), isolated from a smear-ripened cheese.</title>
        <authorList>
            <consortium name="US DOE Joint Genome Institute (JGI-PGF)"/>
            <person name="Walter F."/>
            <person name="Albersmeier A."/>
            <person name="Kalinowski J."/>
            <person name="Ruckert C."/>
        </authorList>
    </citation>
    <scope>NUCLEOTIDE SEQUENCE</scope>
    <source>
        <strain evidence="2">VKM Ac-1321</strain>
    </source>
</reference>
<keyword evidence="1" id="KW-1133">Transmembrane helix</keyword>
<protein>
    <submittedName>
        <fullName evidence="2">Uncharacterized protein</fullName>
    </submittedName>
</protein>
<evidence type="ECO:0000256" key="1">
    <source>
        <dbReference type="SAM" id="Phobius"/>
    </source>
</evidence>
<comment type="caution">
    <text evidence="2">The sequence shown here is derived from an EMBL/GenBank/DDBJ whole genome shotgun (WGS) entry which is preliminary data.</text>
</comment>
<keyword evidence="3" id="KW-1185">Reference proteome</keyword>
<sequence length="86" mass="8985">MSERKAMVATAVVSACSVAANGAANWADVPTEFQVDMVLVAVALAFSPLLLLLSRADGSARRRGKHPDRADLHKKNACAPSAVLVV</sequence>
<accession>A0A9W6KGI0</accession>
<gene>
    <name evidence="2" type="ORF">GCM10017581_025090</name>
</gene>
<dbReference type="AlphaFoldDB" id="A0A9W6KGI0"/>
<keyword evidence="1" id="KW-0812">Transmembrane</keyword>
<proteinExistence type="predicted"/>
<reference evidence="2" key="2">
    <citation type="submission" date="2023-01" db="EMBL/GenBank/DDBJ databases">
        <authorList>
            <person name="Sun Q."/>
            <person name="Evtushenko L."/>
        </authorList>
    </citation>
    <scope>NUCLEOTIDE SEQUENCE</scope>
    <source>
        <strain evidence="2">VKM Ac-1321</strain>
    </source>
</reference>